<feature type="compositionally biased region" description="Polar residues" evidence="10">
    <location>
        <begin position="1053"/>
        <end position="1065"/>
    </location>
</feature>
<evidence type="ECO:0000313" key="13">
    <source>
        <dbReference type="Proteomes" id="UP000000561"/>
    </source>
</evidence>
<feature type="region of interest" description="Disordered" evidence="10">
    <location>
        <begin position="587"/>
        <end position="616"/>
    </location>
</feature>
<dbReference type="AlphaFoldDB" id="A0A0D1DYL5"/>
<dbReference type="RefSeq" id="XP_011390949.1">
    <property type="nucleotide sequence ID" value="XM_011392647.1"/>
</dbReference>
<feature type="compositionally biased region" description="Polar residues" evidence="10">
    <location>
        <begin position="751"/>
        <end position="764"/>
    </location>
</feature>
<feature type="compositionally biased region" description="Low complexity" evidence="10">
    <location>
        <begin position="1020"/>
        <end position="1046"/>
    </location>
</feature>
<dbReference type="VEuPathDB" id="FungiDB:UMAG_04677"/>
<proteinExistence type="inferred from homology"/>
<feature type="region of interest" description="Disordered" evidence="10">
    <location>
        <begin position="426"/>
        <end position="483"/>
    </location>
</feature>
<feature type="compositionally biased region" description="Low complexity" evidence="10">
    <location>
        <begin position="1180"/>
        <end position="1216"/>
    </location>
</feature>
<evidence type="ECO:0000256" key="2">
    <source>
        <dbReference type="ARBA" id="ARBA00010845"/>
    </source>
</evidence>
<keyword evidence="4" id="KW-0132">Cell division</keyword>
<feature type="compositionally biased region" description="Basic and acidic residues" evidence="10">
    <location>
        <begin position="304"/>
        <end position="315"/>
    </location>
</feature>
<dbReference type="EMBL" id="CM003152">
    <property type="protein sequence ID" value="KIS67580.1"/>
    <property type="molecule type" value="Genomic_DNA"/>
</dbReference>
<protein>
    <recommendedName>
        <fullName evidence="11">Shugoshin C-terminal domain-containing protein</fullName>
    </recommendedName>
</protein>
<feature type="compositionally biased region" description="Low complexity" evidence="10">
    <location>
        <begin position="981"/>
        <end position="1005"/>
    </location>
</feature>
<feature type="compositionally biased region" description="Low complexity" evidence="10">
    <location>
        <begin position="500"/>
        <end position="509"/>
    </location>
</feature>
<gene>
    <name evidence="12" type="ORF">UMAG_04677</name>
</gene>
<feature type="compositionally biased region" description="Low complexity" evidence="10">
    <location>
        <begin position="835"/>
        <end position="846"/>
    </location>
</feature>
<feature type="region of interest" description="Disordered" evidence="10">
    <location>
        <begin position="692"/>
        <end position="783"/>
    </location>
</feature>
<keyword evidence="8" id="KW-0137">Centromere</keyword>
<dbReference type="GO" id="GO:0005634">
    <property type="term" value="C:nucleus"/>
    <property type="evidence" value="ECO:0007669"/>
    <property type="project" value="InterPro"/>
</dbReference>
<feature type="coiled-coil region" evidence="9">
    <location>
        <begin position="59"/>
        <end position="93"/>
    </location>
</feature>
<feature type="compositionally biased region" description="Low complexity" evidence="10">
    <location>
        <begin position="770"/>
        <end position="783"/>
    </location>
</feature>
<keyword evidence="7" id="KW-0131">Cell cycle</keyword>
<keyword evidence="5" id="KW-0159">Chromosome partition</keyword>
<reference evidence="12 13" key="1">
    <citation type="journal article" date="2006" name="Nature">
        <title>Insights from the genome of the biotrophic fungal plant pathogen Ustilago maydis.</title>
        <authorList>
            <person name="Kamper J."/>
            <person name="Kahmann R."/>
            <person name="Bolker M."/>
            <person name="Ma L.J."/>
            <person name="Brefort T."/>
            <person name="Saville B.J."/>
            <person name="Banuett F."/>
            <person name="Kronstad J.W."/>
            <person name="Gold S.E."/>
            <person name="Muller O."/>
            <person name="Perlin M.H."/>
            <person name="Wosten H.A."/>
            <person name="de Vries R."/>
            <person name="Ruiz-Herrera J."/>
            <person name="Reynaga-Pena C.G."/>
            <person name="Snetselaar K."/>
            <person name="McCann M."/>
            <person name="Perez-Martin J."/>
            <person name="Feldbrugge M."/>
            <person name="Basse C.W."/>
            <person name="Steinberg G."/>
            <person name="Ibeas J.I."/>
            <person name="Holloman W."/>
            <person name="Guzman P."/>
            <person name="Farman M."/>
            <person name="Stajich J.E."/>
            <person name="Sentandreu R."/>
            <person name="Gonzalez-Prieto J.M."/>
            <person name="Kennell J.C."/>
            <person name="Molina L."/>
            <person name="Schirawski J."/>
            <person name="Mendoza-Mendoza A."/>
            <person name="Greilinger D."/>
            <person name="Munch K."/>
            <person name="Rossel N."/>
            <person name="Scherer M."/>
            <person name="Vranes M."/>
            <person name="Ladendorf O."/>
            <person name="Vincon V."/>
            <person name="Fuchs U."/>
            <person name="Sandrock B."/>
            <person name="Meng S."/>
            <person name="Ho E.C."/>
            <person name="Cahill M.J."/>
            <person name="Boyce K.J."/>
            <person name="Klose J."/>
            <person name="Klosterman S.J."/>
            <person name="Deelstra H.J."/>
            <person name="Ortiz-Castellanos L."/>
            <person name="Li W."/>
            <person name="Sanchez-Alonso P."/>
            <person name="Schreier P.H."/>
            <person name="Hauser-Hahn I."/>
            <person name="Vaupel M."/>
            <person name="Koopmann E."/>
            <person name="Friedrich G."/>
            <person name="Voss H."/>
            <person name="Schluter T."/>
            <person name="Margolis J."/>
            <person name="Platt D."/>
            <person name="Swimmer C."/>
            <person name="Gnirke A."/>
            <person name="Chen F."/>
            <person name="Vysotskaia V."/>
            <person name="Mannhaupt G."/>
            <person name="Guldener U."/>
            <person name="Munsterkotter M."/>
            <person name="Haase D."/>
            <person name="Oesterheld M."/>
            <person name="Mewes H.W."/>
            <person name="Mauceli E.W."/>
            <person name="DeCaprio D."/>
            <person name="Wade C.M."/>
            <person name="Butler J."/>
            <person name="Young S."/>
            <person name="Jaffe D.B."/>
            <person name="Calvo S."/>
            <person name="Nusbaum C."/>
            <person name="Galagan J."/>
            <person name="Birren B.W."/>
        </authorList>
    </citation>
    <scope>NUCLEOTIDE SEQUENCE [LARGE SCALE GENOMIC DNA]</scope>
    <source>
        <strain evidence="13">DSM 14603 / FGSC 9021 / UM521</strain>
    </source>
</reference>
<evidence type="ECO:0000256" key="4">
    <source>
        <dbReference type="ARBA" id="ARBA00022618"/>
    </source>
</evidence>
<feature type="compositionally biased region" description="Low complexity" evidence="10">
    <location>
        <begin position="712"/>
        <end position="734"/>
    </location>
</feature>
<evidence type="ECO:0000256" key="1">
    <source>
        <dbReference type="ARBA" id="ARBA00004584"/>
    </source>
</evidence>
<dbReference type="PANTHER" id="PTHR21577">
    <property type="entry name" value="SHUGOSHIN"/>
    <property type="match status" value="1"/>
</dbReference>
<dbReference type="Pfam" id="PF07557">
    <property type="entry name" value="Shugoshin_C"/>
    <property type="match status" value="1"/>
</dbReference>
<evidence type="ECO:0000256" key="8">
    <source>
        <dbReference type="ARBA" id="ARBA00023328"/>
    </source>
</evidence>
<sequence>MPPATRREVRLSASLPDPCSHNAGARTIDSNRSSTMLIPNMDAILENFEQFKRKHISQNREIIKTNAVHQLRIRELENRIQALEAEKIQKEIDTVGLTGQLAQLRHAIGAIHAGWEAIGRGLTLSAGHALSSIDDDHPDHAAPHLPASNRVVIEPNPNASAVVRSIARAPDGHLESLQEEHPSLQDHKQPIAPHLTSCTSPKLDAATTDLHHDNWHKQLDIIRAAHTAHTGHAANPHSHISSTASHAQINMEGAPSPMRSPELPIELQDVIAAASFRPSSHTWLPPHVSPSSPVSTASVTIHSIPDHHDPSHDSARQLLRRSGRRSSRRKSGYFSQNDLVEPDAQSPDSGSSQPPAPPSSDPYLPSETNSETMEGLLVYRGSDQAPVIRTSLHRRPATPLLDITNSALSSPTSPQDLDAIMLQDTTRPAEVTPRKTRQSPPSIIQPPHVDRPGPSKSPRHSEPRTPGGRKRKIPNHEPQDAMPTPARLFSAAIDATASASASASTPSFSVTDHEAEPQTGRTRRVRKSINYALPKLNTKMRKPDPSDLVPASTPHRSNTTKPASACGMVGSTGNLSDIRRLHEAAALRQSPADRTSTMRSREGPVHANRIVSPGDDDASVRMADLFEIRQHTDQRVAHTTTSDPTSDTAHAFWNTSADAITDTSDDDSRVTSNADLGELAELEAAMGDLCTADEGPQQVDTPRAPQPSMWPSRSSTQVSASSSTDSTLSRASSTVSNPTASKRPSLRRKTTTLPSRSRQSSAEQAMQAESVDGSDGKCSSSSYSASVGATQVSIVKIEPTANTGSNHVVAADPKKVAGATALAAGPKKDAERMRAGSAASTSTESGNGRPSLSSTGLAAGMRPKQRPASADAAPTARPASASLASSGSVDRPRTFSGTTATKAGLTQTSASNTSTGSVGPSSASTSAQRASLHSALTNPIKATSGQMTPRIGAKGLSASTTPSAKESPRLAGTPVLRPTPSTSSLASESSGRSSPALSAASVSSSGTQLTTSTRMSLKPAASSNASQAARSQRPGTAGSYTSGSASMREDATSRLNGSASSTGAKNSVVRPQPVRSMPSLRRATDKTAVTSTPRITVRSSSSTVAVAAPTASANGNTTSMTPATSIAASKVAKAISSNPTSRSKDINMAPMGLGIDFTEASSGHELLSLTDEIHQVLQNSGSSVPPSSSLSSEPQSSSPTSKASSDDTSLSHSSLAKARRTSRRVSGMTA</sequence>
<organism evidence="12 13">
    <name type="scientific">Mycosarcoma maydis</name>
    <name type="common">Corn smut fungus</name>
    <name type="synonym">Ustilago maydis</name>
    <dbReference type="NCBI Taxonomy" id="5270"/>
    <lineage>
        <taxon>Eukaryota</taxon>
        <taxon>Fungi</taxon>
        <taxon>Dikarya</taxon>
        <taxon>Basidiomycota</taxon>
        <taxon>Ustilaginomycotina</taxon>
        <taxon>Ustilaginomycetes</taxon>
        <taxon>Ustilaginales</taxon>
        <taxon>Ustilaginaceae</taxon>
        <taxon>Mycosarcoma</taxon>
    </lineage>
</organism>
<evidence type="ECO:0000256" key="6">
    <source>
        <dbReference type="ARBA" id="ARBA00023054"/>
    </source>
</evidence>
<dbReference type="OMA" id="APQPSMW"/>
<evidence type="ECO:0000313" key="12">
    <source>
        <dbReference type="EMBL" id="KIS67580.1"/>
    </source>
</evidence>
<evidence type="ECO:0000256" key="10">
    <source>
        <dbReference type="SAM" id="MobiDB-lite"/>
    </source>
</evidence>
<dbReference type="GO" id="GO:0051301">
    <property type="term" value="P:cell division"/>
    <property type="evidence" value="ECO:0007669"/>
    <property type="project" value="UniProtKB-KW"/>
</dbReference>
<feature type="region of interest" description="Disordered" evidence="10">
    <location>
        <begin position="819"/>
        <end position="1096"/>
    </location>
</feature>
<feature type="compositionally biased region" description="Low complexity" evidence="10">
    <location>
        <begin position="867"/>
        <end position="888"/>
    </location>
</feature>
<dbReference type="KEGG" id="uma:UMAG_04677"/>
<evidence type="ECO:0000256" key="7">
    <source>
        <dbReference type="ARBA" id="ARBA00023306"/>
    </source>
</evidence>
<feature type="compositionally biased region" description="Low complexity" evidence="10">
    <location>
        <begin position="285"/>
        <end position="295"/>
    </location>
</feature>
<feature type="compositionally biased region" description="Polar residues" evidence="10">
    <location>
        <begin position="1006"/>
        <end position="1015"/>
    </location>
</feature>
<name>A0A0D1DYL5_MYCMD</name>
<dbReference type="GO" id="GO:0045132">
    <property type="term" value="P:meiotic chromosome segregation"/>
    <property type="evidence" value="ECO:0007669"/>
    <property type="project" value="InterPro"/>
</dbReference>
<dbReference type="InParanoid" id="A0A0D1DYL5"/>
<feature type="region of interest" description="Disordered" evidence="10">
    <location>
        <begin position="1177"/>
        <end position="1230"/>
    </location>
</feature>
<dbReference type="GeneID" id="23564780"/>
<feature type="domain" description="Shugoshin C-terminal" evidence="11">
    <location>
        <begin position="523"/>
        <end position="542"/>
    </location>
</feature>
<dbReference type="InterPro" id="IPR011515">
    <property type="entry name" value="Shugoshin_C"/>
</dbReference>
<keyword evidence="13" id="KW-1185">Reference proteome</keyword>
<dbReference type="eggNOG" id="ENOG502SEGR">
    <property type="taxonomic scope" value="Eukaryota"/>
</dbReference>
<keyword evidence="3" id="KW-0158">Chromosome</keyword>
<dbReference type="OrthoDB" id="5394106at2759"/>
<dbReference type="Proteomes" id="UP000000561">
    <property type="component" value="Chromosome 13"/>
</dbReference>
<dbReference type="PANTHER" id="PTHR21577:SF3">
    <property type="entry name" value="SHUGOSHIN 1-RELATED"/>
    <property type="match status" value="1"/>
</dbReference>
<evidence type="ECO:0000256" key="9">
    <source>
        <dbReference type="SAM" id="Coils"/>
    </source>
</evidence>
<feature type="compositionally biased region" description="Polar residues" evidence="10">
    <location>
        <begin position="895"/>
        <end position="947"/>
    </location>
</feature>
<evidence type="ECO:0000256" key="5">
    <source>
        <dbReference type="ARBA" id="ARBA00022829"/>
    </source>
</evidence>
<accession>A0A0D1DYL5</accession>
<feature type="region of interest" description="Disordered" evidence="10">
    <location>
        <begin position="500"/>
        <end position="522"/>
    </location>
</feature>
<evidence type="ECO:0000259" key="11">
    <source>
        <dbReference type="Pfam" id="PF07557"/>
    </source>
</evidence>
<dbReference type="GO" id="GO:0000775">
    <property type="term" value="C:chromosome, centromeric region"/>
    <property type="evidence" value="ECO:0007669"/>
    <property type="project" value="UniProtKB-SubCell"/>
</dbReference>
<feature type="region of interest" description="Disordered" evidence="10">
    <location>
        <begin position="284"/>
        <end position="368"/>
    </location>
</feature>
<feature type="compositionally biased region" description="Basic and acidic residues" evidence="10">
    <location>
        <begin position="448"/>
        <end position="463"/>
    </location>
</feature>
<dbReference type="InterPro" id="IPR038889">
    <property type="entry name" value="Shugoshin1/2"/>
</dbReference>
<feature type="region of interest" description="Disordered" evidence="10">
    <location>
        <begin position="537"/>
        <end position="569"/>
    </location>
</feature>
<feature type="compositionally biased region" description="Low complexity" evidence="10">
    <location>
        <begin position="342"/>
        <end position="353"/>
    </location>
</feature>
<evidence type="ECO:0000256" key="3">
    <source>
        <dbReference type="ARBA" id="ARBA00022454"/>
    </source>
</evidence>
<keyword evidence="6 9" id="KW-0175">Coiled coil</keyword>
<comment type="subcellular location">
    <subcellularLocation>
        <location evidence="1">Chromosome</location>
        <location evidence="1">Centromere</location>
    </subcellularLocation>
</comment>
<comment type="similarity">
    <text evidence="2">Belongs to the shugoshin family.</text>
</comment>
<feature type="compositionally biased region" description="Basic residues" evidence="10">
    <location>
        <begin position="318"/>
        <end position="331"/>
    </location>
</feature>